<evidence type="ECO:0000313" key="1">
    <source>
        <dbReference type="EMBL" id="MFC6764775.1"/>
    </source>
</evidence>
<accession>A0ABD5SHK2</accession>
<evidence type="ECO:0000313" key="2">
    <source>
        <dbReference type="Proteomes" id="UP001596383"/>
    </source>
</evidence>
<name>A0ABD5SHK2_9EURY</name>
<dbReference type="EMBL" id="JBHSWV010000098">
    <property type="protein sequence ID" value="MFC6764775.1"/>
    <property type="molecule type" value="Genomic_DNA"/>
</dbReference>
<dbReference type="Proteomes" id="UP001596383">
    <property type="component" value="Unassembled WGS sequence"/>
</dbReference>
<dbReference type="AlphaFoldDB" id="A0ABD5SHK2"/>
<sequence>MSDYPPVAKMTYDDGRIIGMEINEEWWESSKQEYLDFRRFKQNMTGEWAEDSIVNYEKLDGLSGLIVDPPENWLEKEHEDEELVEGEASFLDLRISLILNIIRDKALKTILDQEIAHIENLIGENDFKTAIIRQSAFFEEFLAMTCVVKLGRNKKEALSNKDLGIVEQMGHSDRIRLARILRVINEKQHQRLQEMASMRNEIAHTPWTEFGEDKEKTIQRIATKSFEVMDQLSVSMDEKLSFY</sequence>
<comment type="caution">
    <text evidence="1">The sequence shown here is derived from an EMBL/GenBank/DDBJ whole genome shotgun (WGS) entry which is preliminary data.</text>
</comment>
<organism evidence="1 2">
    <name type="scientific">Natrinema soli</name>
    <dbReference type="NCBI Taxonomy" id="1930624"/>
    <lineage>
        <taxon>Archaea</taxon>
        <taxon>Methanobacteriati</taxon>
        <taxon>Methanobacteriota</taxon>
        <taxon>Stenosarchaea group</taxon>
        <taxon>Halobacteria</taxon>
        <taxon>Halobacteriales</taxon>
        <taxon>Natrialbaceae</taxon>
        <taxon>Natrinema</taxon>
    </lineage>
</organism>
<reference evidence="1 2" key="1">
    <citation type="journal article" date="2019" name="Int. J. Syst. Evol. Microbiol.">
        <title>The Global Catalogue of Microorganisms (GCM) 10K type strain sequencing project: providing services to taxonomists for standard genome sequencing and annotation.</title>
        <authorList>
            <consortium name="The Broad Institute Genomics Platform"/>
            <consortium name="The Broad Institute Genome Sequencing Center for Infectious Disease"/>
            <person name="Wu L."/>
            <person name="Ma J."/>
        </authorList>
    </citation>
    <scope>NUCLEOTIDE SEQUENCE [LARGE SCALE GENOMIC DNA]</scope>
    <source>
        <strain evidence="1 2">LMG 29247</strain>
    </source>
</reference>
<protein>
    <recommendedName>
        <fullName evidence="3">DUF4145 domain-containing protein</fullName>
    </recommendedName>
</protein>
<proteinExistence type="predicted"/>
<keyword evidence="2" id="KW-1185">Reference proteome</keyword>
<gene>
    <name evidence="1" type="ORF">ACFQE6_06990</name>
</gene>
<dbReference type="RefSeq" id="WP_273737833.1">
    <property type="nucleotide sequence ID" value="NZ_JAQIVI010000098.1"/>
</dbReference>
<evidence type="ECO:0008006" key="3">
    <source>
        <dbReference type="Google" id="ProtNLM"/>
    </source>
</evidence>